<evidence type="ECO:0000313" key="3">
    <source>
        <dbReference type="EMBL" id="GAA3596242.1"/>
    </source>
</evidence>
<organism evidence="3 4">
    <name type="scientific">Kineosporia mesophila</name>
    <dbReference type="NCBI Taxonomy" id="566012"/>
    <lineage>
        <taxon>Bacteria</taxon>
        <taxon>Bacillati</taxon>
        <taxon>Actinomycetota</taxon>
        <taxon>Actinomycetes</taxon>
        <taxon>Kineosporiales</taxon>
        <taxon>Kineosporiaceae</taxon>
        <taxon>Kineosporia</taxon>
    </lineage>
</organism>
<evidence type="ECO:0000259" key="2">
    <source>
        <dbReference type="Pfam" id="PF01757"/>
    </source>
</evidence>
<feature type="domain" description="Acyltransferase 3" evidence="2">
    <location>
        <begin position="5"/>
        <end position="323"/>
    </location>
</feature>
<feature type="transmembrane region" description="Helical" evidence="1">
    <location>
        <begin position="86"/>
        <end position="103"/>
    </location>
</feature>
<dbReference type="RefSeq" id="WP_231487443.1">
    <property type="nucleotide sequence ID" value="NZ_BAAAZO010000001.1"/>
</dbReference>
<dbReference type="EMBL" id="BAAAZO010000001">
    <property type="protein sequence ID" value="GAA3596242.1"/>
    <property type="molecule type" value="Genomic_DNA"/>
</dbReference>
<feature type="transmembrane region" description="Helical" evidence="1">
    <location>
        <begin position="161"/>
        <end position="178"/>
    </location>
</feature>
<dbReference type="Proteomes" id="UP001501074">
    <property type="component" value="Unassembled WGS sequence"/>
</dbReference>
<keyword evidence="4" id="KW-1185">Reference proteome</keyword>
<dbReference type="PANTHER" id="PTHR23028">
    <property type="entry name" value="ACETYLTRANSFERASE"/>
    <property type="match status" value="1"/>
</dbReference>
<protein>
    <submittedName>
        <fullName evidence="3">Acyltransferase</fullName>
    </submittedName>
</protein>
<keyword evidence="3" id="KW-0808">Transferase</keyword>
<name>A0ABP6Z1C4_9ACTN</name>
<proteinExistence type="predicted"/>
<feature type="transmembrane region" description="Helical" evidence="1">
    <location>
        <begin position="305"/>
        <end position="328"/>
    </location>
</feature>
<dbReference type="Pfam" id="PF01757">
    <property type="entry name" value="Acyl_transf_3"/>
    <property type="match status" value="1"/>
</dbReference>
<dbReference type="PANTHER" id="PTHR23028:SF131">
    <property type="entry name" value="BLR2367 PROTEIN"/>
    <property type="match status" value="1"/>
</dbReference>
<evidence type="ECO:0000256" key="1">
    <source>
        <dbReference type="SAM" id="Phobius"/>
    </source>
</evidence>
<keyword evidence="1" id="KW-0812">Transmembrane</keyword>
<gene>
    <name evidence="3" type="ORF">GCM10022223_09270</name>
</gene>
<feature type="transmembrane region" description="Helical" evidence="1">
    <location>
        <begin position="239"/>
        <end position="258"/>
    </location>
</feature>
<reference evidence="4" key="1">
    <citation type="journal article" date="2019" name="Int. J. Syst. Evol. Microbiol.">
        <title>The Global Catalogue of Microorganisms (GCM) 10K type strain sequencing project: providing services to taxonomists for standard genome sequencing and annotation.</title>
        <authorList>
            <consortium name="The Broad Institute Genomics Platform"/>
            <consortium name="The Broad Institute Genome Sequencing Center for Infectious Disease"/>
            <person name="Wu L."/>
            <person name="Ma J."/>
        </authorList>
    </citation>
    <scope>NUCLEOTIDE SEQUENCE [LARGE SCALE GENOMIC DNA]</scope>
    <source>
        <strain evidence="4">JCM 16902</strain>
    </source>
</reference>
<evidence type="ECO:0000313" key="4">
    <source>
        <dbReference type="Proteomes" id="UP001501074"/>
    </source>
</evidence>
<accession>A0ABP6Z1C4</accession>
<comment type="caution">
    <text evidence="3">The sequence shown here is derived from an EMBL/GenBank/DDBJ whole genome shotgun (WGS) entry which is preliminary data.</text>
</comment>
<feature type="transmembrane region" description="Helical" evidence="1">
    <location>
        <begin position="214"/>
        <end position="233"/>
    </location>
</feature>
<keyword evidence="3" id="KW-0012">Acyltransferase</keyword>
<dbReference type="GO" id="GO:0016746">
    <property type="term" value="F:acyltransferase activity"/>
    <property type="evidence" value="ECO:0007669"/>
    <property type="project" value="UniProtKB-KW"/>
</dbReference>
<sequence>MLRNVQALRGIAALAVVIAHISDSSGIERKWLAGDWYWTGFMHDPGQAGVDLFFVISGLIMVVTTKRLVAGDATARRFLLRRAIRIYPAYWIATLPILALFLVKPDMVNSSMEDPPRILESLLLLPQPGLPLLMVGWTLTFELYFYLIFALVLFLPLAARLPALTVWGAATVGLAYLFEGSSNPWLATTAAPIVLEFLFGAVVGWLIVRGTFVLPWLFTLGGVSGAVAVLALGDFPGPWYRPLVGLPIAVAVYGIVGLERRSDLVAPQWLQTVGDASYSMYLWHVLVLTALGRVVLVRLPESSLIHGAALVFSLVAVLVSSLIAYRVVEKPLTEMLREPSDLMPSWTRVQARHAA</sequence>
<dbReference type="InterPro" id="IPR050879">
    <property type="entry name" value="Acyltransferase_3"/>
</dbReference>
<feature type="transmembrane region" description="Helical" evidence="1">
    <location>
        <begin position="278"/>
        <end position="299"/>
    </location>
</feature>
<feature type="transmembrane region" description="Helical" evidence="1">
    <location>
        <begin position="48"/>
        <end position="65"/>
    </location>
</feature>
<keyword evidence="1" id="KW-0472">Membrane</keyword>
<dbReference type="InterPro" id="IPR002656">
    <property type="entry name" value="Acyl_transf_3_dom"/>
</dbReference>
<feature type="transmembrane region" description="Helical" evidence="1">
    <location>
        <begin position="184"/>
        <end position="207"/>
    </location>
</feature>
<keyword evidence="1" id="KW-1133">Transmembrane helix</keyword>
<feature type="transmembrane region" description="Helical" evidence="1">
    <location>
        <begin position="132"/>
        <end position="154"/>
    </location>
</feature>